<feature type="compositionally biased region" description="Basic and acidic residues" evidence="1">
    <location>
        <begin position="194"/>
        <end position="210"/>
    </location>
</feature>
<evidence type="ECO:0000313" key="3">
    <source>
        <dbReference type="Proteomes" id="UP000236161"/>
    </source>
</evidence>
<feature type="region of interest" description="Disordered" evidence="1">
    <location>
        <begin position="190"/>
        <end position="222"/>
    </location>
</feature>
<feature type="compositionally biased region" description="Polar residues" evidence="1">
    <location>
        <begin position="729"/>
        <end position="741"/>
    </location>
</feature>
<proteinExistence type="predicted"/>
<dbReference type="InterPro" id="IPR035441">
    <property type="entry name" value="TFIIS/LEDGF_dom_sf"/>
</dbReference>
<evidence type="ECO:0008006" key="4">
    <source>
        <dbReference type="Google" id="ProtNLM"/>
    </source>
</evidence>
<dbReference type="PANTHER" id="PTHR47292:SF1">
    <property type="entry name" value="TRANSCRIPTION ELONGATION FACTOR (TFIIS) FAMILY PROTEIN"/>
    <property type="match status" value="1"/>
</dbReference>
<gene>
    <name evidence="2" type="ORF">AXF42_Ash007712</name>
</gene>
<feature type="compositionally biased region" description="Basic and acidic residues" evidence="1">
    <location>
        <begin position="1"/>
        <end position="21"/>
    </location>
</feature>
<evidence type="ECO:0000313" key="2">
    <source>
        <dbReference type="EMBL" id="PKA51055.1"/>
    </source>
</evidence>
<reference evidence="2 3" key="1">
    <citation type="journal article" date="2017" name="Nature">
        <title>The Apostasia genome and the evolution of orchids.</title>
        <authorList>
            <person name="Zhang G.Q."/>
            <person name="Liu K.W."/>
            <person name="Li Z."/>
            <person name="Lohaus R."/>
            <person name="Hsiao Y.Y."/>
            <person name="Niu S.C."/>
            <person name="Wang J.Y."/>
            <person name="Lin Y.C."/>
            <person name="Xu Q."/>
            <person name="Chen L.J."/>
            <person name="Yoshida K."/>
            <person name="Fujiwara S."/>
            <person name="Wang Z.W."/>
            <person name="Zhang Y.Q."/>
            <person name="Mitsuda N."/>
            <person name="Wang M."/>
            <person name="Liu G.H."/>
            <person name="Pecoraro L."/>
            <person name="Huang H.X."/>
            <person name="Xiao X.J."/>
            <person name="Lin M."/>
            <person name="Wu X.Y."/>
            <person name="Wu W.L."/>
            <person name="Chen Y.Y."/>
            <person name="Chang S.B."/>
            <person name="Sakamoto S."/>
            <person name="Ohme-Takagi M."/>
            <person name="Yagi M."/>
            <person name="Zeng S.J."/>
            <person name="Shen C.Y."/>
            <person name="Yeh C.M."/>
            <person name="Luo Y.B."/>
            <person name="Tsai W.C."/>
            <person name="Van de Peer Y."/>
            <person name="Liu Z.J."/>
        </authorList>
    </citation>
    <scope>NUCLEOTIDE SEQUENCE [LARGE SCALE GENOMIC DNA]</scope>
    <source>
        <strain evidence="3">cv. Shenzhen</strain>
        <tissue evidence="2">Stem</tissue>
    </source>
</reference>
<accession>A0A2I0A686</accession>
<sequence>MEKVEGQPDSYGEKEKKEYNLKGEGQVGVGSLSEGSRQRDCSPTNVGDAARQWATAASSLALTENSDCLNHFVRLNGLSFLNHWLQEALKCSRDSIDCEELIKNLLGSLEKFSADQEKLSASGLLLTLENLISHENITVRERAQMLTEKWKSEKVNCGKCQAMETSNSCAIDNLTPPFATISVQVLDSSSRQTALEERNGGTENFPDRNADNLQSGVADGDAKDSTLQSLSVCSLNEDDKCTSITTAILEPKSSCQEKLSDQEESSNAPGGKAFGSTLTSPEVEVKDKDLCPASACDVKAEFKTGKAGLREHRNSFSILSSSVLSVSAPAENPTVARSASCSLESKEGKLIVSDTGTHHKYVCVEHRRPEYLKKLEPKSCEPDLKNFKDILLKGRPLGKEAAENSDEEKDPCNDLNSNTHKGMDTWARCDPSIISNVNVDGEMEKRSDSELESGEIDALEVARQVAIEVEREVVDYREELCSSPEVSSKEAANPGIAVERQDLSIMSEVNGNPVVAIKDDSEIASSLERDDHQFPEVVKEERGVLSPNATAVVQESTAKTEKAKCDFDLNEDACIEDLGYAVTSNYFNNVVNLSAPIAVSASKGSPGFAITPLHFEGELGWRGSAATSAFRPASPRRASDGEKSLSGSERKSNLGEIDLNVAQTESDLQEGPASVKELPFSSAITSRDSSAEVSSVRREKRVKLDLNCVGDEEPAFQSSLIRNRHQKGDQSLSTASSSYSRQPLPRNFDLNGNPCLFDAVSQKVNIPNAASIYGAEVNDPAFTIMRMESKIHTADRAQLSYMENMLPYAHQVPPPGYGYHGLIPFQSSHYVRGTNAVPQILGSAEVNGASLSTPPFLMSLTSATPNSSVTRPSFDLNFGMLPMEYRDSRESCSLKHSLAMEHDSLPEQMRTCSPPPPPPQVVSSGLSLVRKEPECSLDPYNCGYKQLASWH</sequence>
<dbReference type="OrthoDB" id="1595674at2759"/>
<dbReference type="Gene3D" id="1.20.930.10">
    <property type="entry name" value="Conserved domain common to transcription factors TFIIS, elongin A, CRSP70"/>
    <property type="match status" value="1"/>
</dbReference>
<dbReference type="SUPFAM" id="SSF47676">
    <property type="entry name" value="Conserved domain common to transcription factors TFIIS, elongin A, CRSP70"/>
    <property type="match status" value="1"/>
</dbReference>
<dbReference type="EMBL" id="KZ452015">
    <property type="protein sequence ID" value="PKA51055.1"/>
    <property type="molecule type" value="Genomic_DNA"/>
</dbReference>
<evidence type="ECO:0000256" key="1">
    <source>
        <dbReference type="SAM" id="MobiDB-lite"/>
    </source>
</evidence>
<organism evidence="2 3">
    <name type="scientific">Apostasia shenzhenica</name>
    <dbReference type="NCBI Taxonomy" id="1088818"/>
    <lineage>
        <taxon>Eukaryota</taxon>
        <taxon>Viridiplantae</taxon>
        <taxon>Streptophyta</taxon>
        <taxon>Embryophyta</taxon>
        <taxon>Tracheophyta</taxon>
        <taxon>Spermatophyta</taxon>
        <taxon>Magnoliopsida</taxon>
        <taxon>Liliopsida</taxon>
        <taxon>Asparagales</taxon>
        <taxon>Orchidaceae</taxon>
        <taxon>Apostasioideae</taxon>
        <taxon>Apostasia</taxon>
    </lineage>
</organism>
<dbReference type="AlphaFoldDB" id="A0A2I0A686"/>
<dbReference type="Proteomes" id="UP000236161">
    <property type="component" value="Unassembled WGS sequence"/>
</dbReference>
<dbReference type="STRING" id="1088818.A0A2I0A686"/>
<feature type="compositionally biased region" description="Basic and acidic residues" evidence="1">
    <location>
        <begin position="637"/>
        <end position="653"/>
    </location>
</feature>
<dbReference type="PANTHER" id="PTHR47292">
    <property type="entry name" value="TRANSCRIPTION ELONGATION FACTOR (TFIIS) FAMILY PROTEIN-RELATED"/>
    <property type="match status" value="1"/>
</dbReference>
<protein>
    <recommendedName>
        <fullName evidence="4">TFIIS N-terminal domain-containing protein</fullName>
    </recommendedName>
</protein>
<keyword evidence="3" id="KW-1185">Reference proteome</keyword>
<feature type="region of interest" description="Disordered" evidence="1">
    <location>
        <begin position="253"/>
        <end position="279"/>
    </location>
</feature>
<feature type="region of interest" description="Disordered" evidence="1">
    <location>
        <begin position="717"/>
        <end position="741"/>
    </location>
</feature>
<name>A0A2I0A686_9ASPA</name>
<feature type="region of interest" description="Disordered" evidence="1">
    <location>
        <begin position="627"/>
        <end position="656"/>
    </location>
</feature>
<feature type="region of interest" description="Disordered" evidence="1">
    <location>
        <begin position="1"/>
        <end position="45"/>
    </location>
</feature>